<organism evidence="5 6">
    <name type="scientific">Neoroseomonas lacus</name>
    <dbReference type="NCBI Taxonomy" id="287609"/>
    <lineage>
        <taxon>Bacteria</taxon>
        <taxon>Pseudomonadati</taxon>
        <taxon>Pseudomonadota</taxon>
        <taxon>Alphaproteobacteria</taxon>
        <taxon>Acetobacterales</taxon>
        <taxon>Acetobacteraceae</taxon>
        <taxon>Neoroseomonas</taxon>
    </lineage>
</organism>
<evidence type="ECO:0000259" key="3">
    <source>
        <dbReference type="Pfam" id="PF00239"/>
    </source>
</evidence>
<evidence type="ECO:0008006" key="7">
    <source>
        <dbReference type="Google" id="ProtNLM"/>
    </source>
</evidence>
<evidence type="ECO:0000313" key="5">
    <source>
        <dbReference type="EMBL" id="GGJ43099.1"/>
    </source>
</evidence>
<evidence type="ECO:0000256" key="1">
    <source>
        <dbReference type="ARBA" id="ARBA00023125"/>
    </source>
</evidence>
<dbReference type="InterPro" id="IPR036162">
    <property type="entry name" value="Resolvase-like_N_sf"/>
</dbReference>
<dbReference type="Pfam" id="PF07508">
    <property type="entry name" value="Recombinase"/>
    <property type="match status" value="1"/>
</dbReference>
<sequence>MPACAREGGAGSGTSRHRRVKRLGWRASIGRRSGSGLTRRAHTLSQLLEDGVSIRAADMPGAGDLMLRIYAAMAQKESELISERTWSALAADKARGKVLGGDRGFRPASGPDAAAAAVARREAANQTAHRLHLELERSRAEGVVGLAELARALTDRGVPTPRGGMAWTHTTVARVLTRATSATCGLPARLRDVVGRHADAT</sequence>
<reference evidence="5" key="1">
    <citation type="journal article" date="2014" name="Int. J. Syst. Evol. Microbiol.">
        <title>Complete genome sequence of Corynebacterium casei LMG S-19264T (=DSM 44701T), isolated from a smear-ripened cheese.</title>
        <authorList>
            <consortium name="US DOE Joint Genome Institute (JGI-PGF)"/>
            <person name="Walter F."/>
            <person name="Albersmeier A."/>
            <person name="Kalinowski J."/>
            <person name="Ruckert C."/>
        </authorList>
    </citation>
    <scope>NUCLEOTIDE SEQUENCE</scope>
    <source>
        <strain evidence="5">CGMCC 1.3617</strain>
    </source>
</reference>
<dbReference type="RefSeq" id="WP_188973529.1">
    <property type="nucleotide sequence ID" value="NZ_BMKW01000025.1"/>
</dbReference>
<name>A0A917L3M0_9PROT</name>
<dbReference type="Pfam" id="PF00239">
    <property type="entry name" value="Resolvase"/>
    <property type="match status" value="1"/>
</dbReference>
<dbReference type="EMBL" id="BMKW01000025">
    <property type="protein sequence ID" value="GGJ43099.1"/>
    <property type="molecule type" value="Genomic_DNA"/>
</dbReference>
<dbReference type="GO" id="GO:0003677">
    <property type="term" value="F:DNA binding"/>
    <property type="evidence" value="ECO:0007669"/>
    <property type="project" value="UniProtKB-KW"/>
</dbReference>
<keyword evidence="1" id="KW-0238">DNA-binding</keyword>
<keyword evidence="2" id="KW-0233">DNA recombination</keyword>
<comment type="caution">
    <text evidence="5">The sequence shown here is derived from an EMBL/GenBank/DDBJ whole genome shotgun (WGS) entry which is preliminary data.</text>
</comment>
<dbReference type="Proteomes" id="UP000661507">
    <property type="component" value="Unassembled WGS sequence"/>
</dbReference>
<protein>
    <recommendedName>
        <fullName evidence="7">Recombinase family protein</fullName>
    </recommendedName>
</protein>
<feature type="domain" description="Recombinase" evidence="4">
    <location>
        <begin position="145"/>
        <end position="178"/>
    </location>
</feature>
<dbReference type="AlphaFoldDB" id="A0A917L3M0"/>
<evidence type="ECO:0000313" key="6">
    <source>
        <dbReference type="Proteomes" id="UP000661507"/>
    </source>
</evidence>
<evidence type="ECO:0000259" key="4">
    <source>
        <dbReference type="Pfam" id="PF07508"/>
    </source>
</evidence>
<feature type="domain" description="Resolvase/invertase-type recombinase catalytic" evidence="3">
    <location>
        <begin position="43"/>
        <end position="97"/>
    </location>
</feature>
<dbReference type="InterPro" id="IPR006119">
    <property type="entry name" value="Resolv_N"/>
</dbReference>
<dbReference type="GO" id="GO:0000150">
    <property type="term" value="F:DNA strand exchange activity"/>
    <property type="evidence" value="ECO:0007669"/>
    <property type="project" value="InterPro"/>
</dbReference>
<gene>
    <name evidence="5" type="ORF">GCM10011320_58310</name>
</gene>
<dbReference type="InterPro" id="IPR050639">
    <property type="entry name" value="SSR_resolvase"/>
</dbReference>
<dbReference type="PANTHER" id="PTHR30461">
    <property type="entry name" value="DNA-INVERTASE FROM LAMBDOID PROPHAGE"/>
    <property type="match status" value="1"/>
</dbReference>
<dbReference type="InterPro" id="IPR011109">
    <property type="entry name" value="DNA_bind_recombinase_dom"/>
</dbReference>
<keyword evidence="6" id="KW-1185">Reference proteome</keyword>
<evidence type="ECO:0000256" key="2">
    <source>
        <dbReference type="ARBA" id="ARBA00023172"/>
    </source>
</evidence>
<accession>A0A917L3M0</accession>
<dbReference type="Gene3D" id="3.40.50.1390">
    <property type="entry name" value="Resolvase, N-terminal catalytic domain"/>
    <property type="match status" value="1"/>
</dbReference>
<dbReference type="PANTHER" id="PTHR30461:SF2">
    <property type="entry name" value="SERINE RECOMBINASE PINE-RELATED"/>
    <property type="match status" value="1"/>
</dbReference>
<dbReference type="SUPFAM" id="SSF53041">
    <property type="entry name" value="Resolvase-like"/>
    <property type="match status" value="1"/>
</dbReference>
<proteinExistence type="predicted"/>
<reference evidence="5" key="2">
    <citation type="submission" date="2020-09" db="EMBL/GenBank/DDBJ databases">
        <authorList>
            <person name="Sun Q."/>
            <person name="Zhou Y."/>
        </authorList>
    </citation>
    <scope>NUCLEOTIDE SEQUENCE</scope>
    <source>
        <strain evidence="5">CGMCC 1.3617</strain>
    </source>
</reference>